<proteinExistence type="predicted"/>
<protein>
    <submittedName>
        <fullName evidence="1">Uncharacterized protein</fullName>
    </submittedName>
</protein>
<reference evidence="2" key="2">
    <citation type="journal article" date="2018" name="Mol. Plant Microbe Interact.">
        <title>Genome sequence resources for the wheat stripe rust pathogen (Puccinia striiformis f. sp. tritici) and the barley stripe rust pathogen (Puccinia striiformis f. sp. hordei).</title>
        <authorList>
            <person name="Xia C."/>
            <person name="Wang M."/>
            <person name="Yin C."/>
            <person name="Cornejo O.E."/>
            <person name="Hulbert S.H."/>
            <person name="Chen X."/>
        </authorList>
    </citation>
    <scope>NUCLEOTIDE SEQUENCE [LARGE SCALE GENOMIC DNA]</scope>
    <source>
        <strain evidence="2">93-210</strain>
    </source>
</reference>
<organism evidence="1 2">
    <name type="scientific">Puccinia striiformis f. sp. tritici</name>
    <dbReference type="NCBI Taxonomy" id="168172"/>
    <lineage>
        <taxon>Eukaryota</taxon>
        <taxon>Fungi</taxon>
        <taxon>Dikarya</taxon>
        <taxon>Basidiomycota</taxon>
        <taxon>Pucciniomycotina</taxon>
        <taxon>Pucciniomycetes</taxon>
        <taxon>Pucciniales</taxon>
        <taxon>Pucciniaceae</taxon>
        <taxon>Puccinia</taxon>
    </lineage>
</organism>
<dbReference type="Proteomes" id="UP001060170">
    <property type="component" value="Chromosome 9"/>
</dbReference>
<reference evidence="1 2" key="3">
    <citation type="journal article" date="2022" name="Microbiol. Spectr.">
        <title>Folding features and dynamics of 3D genome architecture in plant fungal pathogens.</title>
        <authorList>
            <person name="Xia C."/>
        </authorList>
    </citation>
    <scope>NUCLEOTIDE SEQUENCE [LARGE SCALE GENOMIC DNA]</scope>
    <source>
        <strain evidence="1 2">93-210</strain>
    </source>
</reference>
<dbReference type="EMBL" id="CM045873">
    <property type="protein sequence ID" value="KAI7947502.1"/>
    <property type="molecule type" value="Genomic_DNA"/>
</dbReference>
<name>A0ACC0E7K4_9BASI</name>
<comment type="caution">
    <text evidence="1">The sequence shown here is derived from an EMBL/GenBank/DDBJ whole genome shotgun (WGS) entry which is preliminary data.</text>
</comment>
<evidence type="ECO:0000313" key="1">
    <source>
        <dbReference type="EMBL" id="KAI7947502.1"/>
    </source>
</evidence>
<accession>A0ACC0E7K4</accession>
<sequence length="34" mass="3628">MDPAPEVVVVQIKQGKEIGGGNHYCIICRTPSST</sequence>
<gene>
    <name evidence="1" type="ORF">MJO28_009410</name>
</gene>
<reference evidence="2" key="1">
    <citation type="journal article" date="2018" name="BMC Genomics">
        <title>Genomic insights into host adaptation between the wheat stripe rust pathogen (Puccinia striiformis f. sp. tritici) and the barley stripe rust pathogen (Puccinia striiformis f. sp. hordei).</title>
        <authorList>
            <person name="Xia C."/>
            <person name="Wang M."/>
            <person name="Yin C."/>
            <person name="Cornejo O.E."/>
            <person name="Hulbert S.H."/>
            <person name="Chen X."/>
        </authorList>
    </citation>
    <scope>NUCLEOTIDE SEQUENCE [LARGE SCALE GENOMIC DNA]</scope>
    <source>
        <strain evidence="2">93-210</strain>
    </source>
</reference>
<evidence type="ECO:0000313" key="2">
    <source>
        <dbReference type="Proteomes" id="UP001060170"/>
    </source>
</evidence>
<keyword evidence="2" id="KW-1185">Reference proteome</keyword>